<evidence type="ECO:0000256" key="5">
    <source>
        <dbReference type="PROSITE-ProRule" id="PRU00182"/>
    </source>
</evidence>
<feature type="domain" description="Pseudouridine synthase RsuA/RluA-like" evidence="7">
    <location>
        <begin position="93"/>
        <end position="245"/>
    </location>
</feature>
<dbReference type="Proteomes" id="UP000185426">
    <property type="component" value="Chromosome"/>
</dbReference>
<evidence type="ECO:0000256" key="2">
    <source>
        <dbReference type="ARBA" id="ARBA00010876"/>
    </source>
</evidence>
<dbReference type="EMBL" id="CP015607">
    <property type="protein sequence ID" value="APT46819.1"/>
    <property type="molecule type" value="Genomic_DNA"/>
</dbReference>
<reference evidence="8 9" key="1">
    <citation type="submission" date="2016-05" db="EMBL/GenBank/DDBJ databases">
        <title>Complete Genome and Methylome Analysis of Psychrotrophic Bacterial Isolates from Antarctic Lake Untersee.</title>
        <authorList>
            <person name="Fomenkov A."/>
            <person name="Akimov V.N."/>
            <person name="Vasilyeva L.V."/>
            <person name="Andersen D."/>
            <person name="Vincze T."/>
            <person name="Roberts R.J."/>
        </authorList>
    </citation>
    <scope>NUCLEOTIDE SEQUENCE [LARGE SCALE GENOMIC DNA]</scope>
    <source>
        <strain evidence="8 9">U14-5</strain>
    </source>
</reference>
<dbReference type="Gene3D" id="3.30.2350.10">
    <property type="entry name" value="Pseudouridine synthase"/>
    <property type="match status" value="1"/>
</dbReference>
<evidence type="ECO:0000256" key="6">
    <source>
        <dbReference type="RuleBase" id="RU362028"/>
    </source>
</evidence>
<dbReference type="EC" id="5.4.99.-" evidence="6"/>
<dbReference type="InterPro" id="IPR006145">
    <property type="entry name" value="PsdUridine_synth_RsuA/RluA"/>
</dbReference>
<evidence type="ECO:0000256" key="4">
    <source>
        <dbReference type="PIRSR" id="PIRSR606225-1"/>
    </source>
</evidence>
<dbReference type="NCBIfam" id="TIGR00005">
    <property type="entry name" value="rluA_subfam"/>
    <property type="match status" value="1"/>
</dbReference>
<dbReference type="CDD" id="cd02869">
    <property type="entry name" value="PseudoU_synth_RluA_like"/>
    <property type="match status" value="1"/>
</dbReference>
<evidence type="ECO:0000313" key="9">
    <source>
        <dbReference type="Proteomes" id="UP000185426"/>
    </source>
</evidence>
<keyword evidence="3 6" id="KW-0413">Isomerase</keyword>
<name>A0A1L6ZJX1_BACIA</name>
<comment type="function">
    <text evidence="6">Responsible for synthesis of pseudouridine from uracil.</text>
</comment>
<dbReference type="InterPro" id="IPR006224">
    <property type="entry name" value="PsdUridine_synth_RluA-like_CS"/>
</dbReference>
<dbReference type="Pfam" id="PF00849">
    <property type="entry name" value="PseudoU_synth_2"/>
    <property type="match status" value="1"/>
</dbReference>
<keyword evidence="5" id="KW-0694">RNA-binding</keyword>
<protein>
    <recommendedName>
        <fullName evidence="6">Pseudouridine synthase</fullName>
        <ecNumber evidence="6">5.4.99.-</ecNumber>
    </recommendedName>
</protein>
<accession>A0A1L6ZJX1</accession>
<dbReference type="SUPFAM" id="SSF55120">
    <property type="entry name" value="Pseudouridine synthase"/>
    <property type="match status" value="1"/>
</dbReference>
<gene>
    <name evidence="8" type="ORF">BSA145_13715</name>
</gene>
<dbReference type="PANTHER" id="PTHR21600:SF35">
    <property type="entry name" value="PSEUDOURIDINE SYNTHASE"/>
    <property type="match status" value="1"/>
</dbReference>
<sequence>MFPLEYFTLNKTITAKEEGLLLKEYLIDLGISKRMLTDIKFAGGDLLINGEHVTVKCELHEGDRLTILFPEEKVSEGLKPAPIPLDIIFEDEHVLVLNKRPYIPSIPSREHPEHSIANGLLHHYAKQSVRHTVHLVNRLDRDTSGVMLVAKHRFAHSLLSKAQKSGAVKRTYRAFTHGMITEKHGTIAAKIARKGDSIIERMVDDTGQNAVTHYSVRAVIAELNMSDVSLSLETGRTHQIRVHMQFLGHPLIGDTLYGGTAERIDRQALHSETLVFPHPMTGEQMTFSAPLPDDMKSLLF</sequence>
<evidence type="ECO:0000256" key="1">
    <source>
        <dbReference type="ARBA" id="ARBA00000073"/>
    </source>
</evidence>
<dbReference type="RefSeq" id="WP_075622821.1">
    <property type="nucleotide sequence ID" value="NZ_CP015607.1"/>
</dbReference>
<dbReference type="FunFam" id="3.30.2350.10:FF:000005">
    <property type="entry name" value="Pseudouridine synthase"/>
    <property type="match status" value="1"/>
</dbReference>
<dbReference type="InterPro" id="IPR020103">
    <property type="entry name" value="PsdUridine_synth_cat_dom_sf"/>
</dbReference>
<evidence type="ECO:0000259" key="7">
    <source>
        <dbReference type="Pfam" id="PF00849"/>
    </source>
</evidence>
<dbReference type="GO" id="GO:0000455">
    <property type="term" value="P:enzyme-directed rRNA pseudouridine synthesis"/>
    <property type="evidence" value="ECO:0007669"/>
    <property type="project" value="TreeGrafter"/>
</dbReference>
<dbReference type="InterPro" id="IPR050188">
    <property type="entry name" value="RluA_PseudoU_synthase"/>
</dbReference>
<dbReference type="GO" id="GO:0003723">
    <property type="term" value="F:RNA binding"/>
    <property type="evidence" value="ECO:0007669"/>
    <property type="project" value="UniProtKB-KW"/>
</dbReference>
<feature type="active site" evidence="4">
    <location>
        <position position="140"/>
    </location>
</feature>
<dbReference type="GO" id="GO:0009982">
    <property type="term" value="F:pseudouridine synthase activity"/>
    <property type="evidence" value="ECO:0007669"/>
    <property type="project" value="InterPro"/>
</dbReference>
<comment type="similarity">
    <text evidence="2 6">Belongs to the pseudouridine synthase RluA family.</text>
</comment>
<dbReference type="PROSITE" id="PS01129">
    <property type="entry name" value="PSI_RLU"/>
    <property type="match status" value="1"/>
</dbReference>
<dbReference type="InterPro" id="IPR006225">
    <property type="entry name" value="PsdUridine_synth_RluC/D"/>
</dbReference>
<evidence type="ECO:0000313" key="8">
    <source>
        <dbReference type="EMBL" id="APT46819.1"/>
    </source>
</evidence>
<dbReference type="PANTHER" id="PTHR21600">
    <property type="entry name" value="MITOCHONDRIAL RNA PSEUDOURIDINE SYNTHASE"/>
    <property type="match status" value="1"/>
</dbReference>
<comment type="catalytic activity">
    <reaction evidence="1 6">
        <text>a uridine in RNA = a pseudouridine in RNA</text>
        <dbReference type="Rhea" id="RHEA:48348"/>
        <dbReference type="Rhea" id="RHEA-COMP:12068"/>
        <dbReference type="Rhea" id="RHEA-COMP:12069"/>
        <dbReference type="ChEBI" id="CHEBI:65314"/>
        <dbReference type="ChEBI" id="CHEBI:65315"/>
    </reaction>
</comment>
<dbReference type="GO" id="GO:0140098">
    <property type="term" value="F:catalytic activity, acting on RNA"/>
    <property type="evidence" value="ECO:0007669"/>
    <property type="project" value="UniProtKB-ARBA"/>
</dbReference>
<organism evidence="8 9">
    <name type="scientific">Bacillus safensis</name>
    <dbReference type="NCBI Taxonomy" id="561879"/>
    <lineage>
        <taxon>Bacteria</taxon>
        <taxon>Bacillati</taxon>
        <taxon>Bacillota</taxon>
        <taxon>Bacilli</taxon>
        <taxon>Bacillales</taxon>
        <taxon>Bacillaceae</taxon>
        <taxon>Bacillus</taxon>
    </lineage>
</organism>
<evidence type="ECO:0000256" key="3">
    <source>
        <dbReference type="ARBA" id="ARBA00023235"/>
    </source>
</evidence>
<dbReference type="PROSITE" id="PS50889">
    <property type="entry name" value="S4"/>
    <property type="match status" value="1"/>
</dbReference>
<dbReference type="AlphaFoldDB" id="A0A1L6ZJX1"/>
<proteinExistence type="inferred from homology"/>